<keyword evidence="2" id="KW-1185">Reference proteome</keyword>
<dbReference type="OrthoDB" id="1950454at2"/>
<dbReference type="SUPFAM" id="SSF160104">
    <property type="entry name" value="Acetoacetate decarboxylase-like"/>
    <property type="match status" value="1"/>
</dbReference>
<dbReference type="GO" id="GO:0016829">
    <property type="term" value="F:lyase activity"/>
    <property type="evidence" value="ECO:0007669"/>
    <property type="project" value="InterPro"/>
</dbReference>
<dbReference type="RefSeq" id="WP_070194807.1">
    <property type="nucleotide sequence ID" value="NZ_LJGU01000093.1"/>
</dbReference>
<proteinExistence type="predicted"/>
<protein>
    <submittedName>
        <fullName evidence="1">Enduracididine biosynthesis enzyme MppR</fullName>
    </submittedName>
</protein>
<name>A0A1E7KPC7_9ACTN</name>
<sequence length="268" mass="28960">MSLQPPKELAGYSLPLSPTGVSSMITPPPWHFSGNMLWVDCRVDPDAAQRFLPEGVSASDPGAAAAVFSDWQWCSADKSELTDPARCQFSEFLLLLGCQYEGRAMARCPYAWVDSAVSLARGWIQGMPKQFGSIRMSRPIAVGRAATHHEPGGRMSGSLAVHDRRIAEATVTLTEKVDSPPDLSLLPLVHSEVTPPWLAGAGSRQRLITSCVEGVEFSEVWSGVADMRFFEDGVRALDTDLATLIPEQVGKGYSFSYAETLTGGEVLA</sequence>
<dbReference type="Pfam" id="PF06314">
    <property type="entry name" value="ADC"/>
    <property type="match status" value="1"/>
</dbReference>
<dbReference type="InterPro" id="IPR023375">
    <property type="entry name" value="ADC_dom_sf"/>
</dbReference>
<dbReference type="STRING" id="1075402.AN216_01960"/>
<dbReference type="AlphaFoldDB" id="A0A1E7KPC7"/>
<comment type="caution">
    <text evidence="1">The sequence shown here is derived from an EMBL/GenBank/DDBJ whole genome shotgun (WGS) entry which is preliminary data.</text>
</comment>
<evidence type="ECO:0000313" key="1">
    <source>
        <dbReference type="EMBL" id="OEV05744.1"/>
    </source>
</evidence>
<gene>
    <name evidence="1" type="ORF">AN216_01960</name>
</gene>
<dbReference type="EMBL" id="LJGU01000093">
    <property type="protein sequence ID" value="OEV05744.1"/>
    <property type="molecule type" value="Genomic_DNA"/>
</dbReference>
<organism evidence="1 2">
    <name type="scientific">Streptomyces oceani</name>
    <dbReference type="NCBI Taxonomy" id="1075402"/>
    <lineage>
        <taxon>Bacteria</taxon>
        <taxon>Bacillati</taxon>
        <taxon>Actinomycetota</taxon>
        <taxon>Actinomycetes</taxon>
        <taxon>Kitasatosporales</taxon>
        <taxon>Streptomycetaceae</taxon>
        <taxon>Streptomyces</taxon>
    </lineage>
</organism>
<dbReference type="Proteomes" id="UP000176101">
    <property type="component" value="Unassembled WGS sequence"/>
</dbReference>
<reference evidence="1 2" key="1">
    <citation type="journal article" date="2016" name="Front. Microbiol.">
        <title>Comparative Genomics Analysis of Streptomyces Species Reveals Their Adaptation to the Marine Environment and Their Diversity at the Genomic Level.</title>
        <authorList>
            <person name="Tian X."/>
            <person name="Zhang Z."/>
            <person name="Yang T."/>
            <person name="Chen M."/>
            <person name="Li J."/>
            <person name="Chen F."/>
            <person name="Yang J."/>
            <person name="Li W."/>
            <person name="Zhang B."/>
            <person name="Zhang Z."/>
            <person name="Wu J."/>
            <person name="Zhang C."/>
            <person name="Long L."/>
            <person name="Xiao J."/>
        </authorList>
    </citation>
    <scope>NUCLEOTIDE SEQUENCE [LARGE SCALE GENOMIC DNA]</scope>
    <source>
        <strain evidence="1 2">SCSIO 02100</strain>
    </source>
</reference>
<dbReference type="Gene3D" id="2.40.400.10">
    <property type="entry name" value="Acetoacetate decarboxylase-like"/>
    <property type="match status" value="1"/>
</dbReference>
<evidence type="ECO:0000313" key="2">
    <source>
        <dbReference type="Proteomes" id="UP000176101"/>
    </source>
</evidence>
<dbReference type="InterPro" id="IPR010451">
    <property type="entry name" value="Acetoacetate_decarboxylase"/>
</dbReference>
<accession>A0A1E7KPC7</accession>